<sequence length="150" mass="16309">MKKPLITFMVVFAIAFGLVAWFNIEKINTNAAIAKSPAYVLATPEGITKRTKKGKVTYQANFSYAAAGASYKMDSHWFDTQEQAQAMADSPVQIAYATDKPADGVFKTDFDQRDPGEGMASALTSAGIIGFFLALLGTAVLLYRIPSLRR</sequence>
<accession>A0AA49A996</accession>
<organism evidence="2 3">
    <name type="scientific">Massilia antarctica</name>
    <dbReference type="NCBI Taxonomy" id="2765360"/>
    <lineage>
        <taxon>Bacteria</taxon>
        <taxon>Pseudomonadati</taxon>
        <taxon>Pseudomonadota</taxon>
        <taxon>Betaproteobacteria</taxon>
        <taxon>Burkholderiales</taxon>
        <taxon>Oxalobacteraceae</taxon>
        <taxon>Telluria group</taxon>
        <taxon>Massilia</taxon>
    </lineage>
</organism>
<gene>
    <name evidence="2" type="ORF">IV454_06460</name>
</gene>
<dbReference type="Proteomes" id="UP000662888">
    <property type="component" value="Chromosome"/>
</dbReference>
<dbReference type="RefSeq" id="WP_206090794.1">
    <property type="nucleotide sequence ID" value="NZ_CP065053.1"/>
</dbReference>
<reference evidence="2 3" key="1">
    <citation type="submission" date="2020-11" db="EMBL/GenBank/DDBJ databases">
        <authorList>
            <person name="Sun Q."/>
        </authorList>
    </citation>
    <scope>NUCLEOTIDE SEQUENCE [LARGE SCALE GENOMIC DNA]</scope>
    <source>
        <strain evidence="2 3">P8398</strain>
    </source>
</reference>
<feature type="transmembrane region" description="Helical" evidence="1">
    <location>
        <begin position="119"/>
        <end position="143"/>
    </location>
</feature>
<keyword evidence="1" id="KW-1133">Transmembrane helix</keyword>
<keyword evidence="1" id="KW-0472">Membrane</keyword>
<feature type="transmembrane region" description="Helical" evidence="1">
    <location>
        <begin position="5"/>
        <end position="24"/>
    </location>
</feature>
<name>A0AA49A996_9BURK</name>
<keyword evidence="1" id="KW-0812">Transmembrane</keyword>
<keyword evidence="3" id="KW-1185">Reference proteome</keyword>
<evidence type="ECO:0000256" key="1">
    <source>
        <dbReference type="SAM" id="Phobius"/>
    </source>
</evidence>
<protein>
    <submittedName>
        <fullName evidence="2">DUF3592 domain-containing protein</fullName>
    </submittedName>
</protein>
<evidence type="ECO:0000313" key="2">
    <source>
        <dbReference type="EMBL" id="QPI51169.1"/>
    </source>
</evidence>
<dbReference type="EMBL" id="CP065053">
    <property type="protein sequence ID" value="QPI51169.1"/>
    <property type="molecule type" value="Genomic_DNA"/>
</dbReference>
<proteinExistence type="predicted"/>
<evidence type="ECO:0000313" key="3">
    <source>
        <dbReference type="Proteomes" id="UP000662888"/>
    </source>
</evidence>